<gene>
    <name evidence="5" type="ORF">TP2_04445</name>
</gene>
<sequence length="392" mass="42994">MDFPERFSNLPEYAFPRLRALLDSHEPGGTVLSMSIGEPRHAMPSFVGEVIAQNLGEFGKYPANDGTPELLDAISGWLKWRFEVSIGPERIMALNGTREGLYNAAMALSPEEKRGGKPVILIPNPFYQVYAVAAAAVGAEPVFVPAGTETGFLPDYAGLAPEILDRVSIAYLCSPSNPQGAVASRDYLAELLHLAEKHDFIVFADECYSEIWREAPPPGAAQVAEEEGIDPERVVIFHSLSKRSNLPGLRSGFLAAGPKSITHIRRLRAYSGAPLPQPLQRVAERAWADEAHVEENRRLYAEKYEDAGRIFAGVNSFQLPQGGFFLWLPVDDGEAAALKLWQETGIRVLPGAYLAREVNGDNPGKGFIRVALVAPREETQRGLIQLRDCIYG</sequence>
<dbReference type="InterPro" id="IPR015422">
    <property type="entry name" value="PyrdxlP-dep_Trfase_small"/>
</dbReference>
<keyword evidence="2 5" id="KW-0032">Aminotransferase</keyword>
<comment type="cofactor">
    <cofactor evidence="1">
        <name>pyridoxal 5'-phosphate</name>
        <dbReference type="ChEBI" id="CHEBI:597326"/>
    </cofactor>
</comment>
<accession>A0A074J9C5</accession>
<dbReference type="CDD" id="cd00609">
    <property type="entry name" value="AAT_like"/>
    <property type="match status" value="1"/>
</dbReference>
<dbReference type="eggNOG" id="COG0436">
    <property type="taxonomic scope" value="Bacteria"/>
</dbReference>
<dbReference type="PANTHER" id="PTHR42832:SF3">
    <property type="entry name" value="L-GLUTAMINE--4-(METHYLSULFANYL)-2-OXOBUTANOATE AMINOTRANSFERASE"/>
    <property type="match status" value="1"/>
</dbReference>
<dbReference type="PANTHER" id="PTHR42832">
    <property type="entry name" value="AMINO ACID AMINOTRANSFERASE"/>
    <property type="match status" value="1"/>
</dbReference>
<dbReference type="EMBL" id="AUND01000012">
    <property type="protein sequence ID" value="KEO54176.1"/>
    <property type="molecule type" value="Genomic_DNA"/>
</dbReference>
<dbReference type="InterPro" id="IPR015421">
    <property type="entry name" value="PyrdxlP-dep_Trfase_major"/>
</dbReference>
<dbReference type="OrthoDB" id="9813612at2"/>
<protein>
    <submittedName>
        <fullName evidence="5">Aspartate aminotransferase</fullName>
    </submittedName>
</protein>
<evidence type="ECO:0000256" key="2">
    <source>
        <dbReference type="ARBA" id="ARBA00022576"/>
    </source>
</evidence>
<dbReference type="Gene3D" id="3.90.1150.10">
    <property type="entry name" value="Aspartate Aminotransferase, domain 1"/>
    <property type="match status" value="1"/>
</dbReference>
<evidence type="ECO:0000256" key="3">
    <source>
        <dbReference type="ARBA" id="ARBA00022679"/>
    </source>
</evidence>
<proteinExistence type="predicted"/>
<dbReference type="Pfam" id="PF00155">
    <property type="entry name" value="Aminotran_1_2"/>
    <property type="match status" value="1"/>
</dbReference>
<dbReference type="InterPro" id="IPR050881">
    <property type="entry name" value="LL-DAP_aminotransferase"/>
</dbReference>
<reference evidence="5 6" key="1">
    <citation type="submission" date="2013-07" db="EMBL/GenBank/DDBJ databases">
        <title>Thioclava pacifica DSM 10166 Genome Sequencing.</title>
        <authorList>
            <person name="Lai Q."/>
            <person name="Shao Z."/>
        </authorList>
    </citation>
    <scope>NUCLEOTIDE SEQUENCE [LARGE SCALE GENOMIC DNA]</scope>
    <source>
        <strain evidence="5 6">DSM 10166</strain>
    </source>
</reference>
<dbReference type="InterPro" id="IPR004839">
    <property type="entry name" value="Aminotransferase_I/II_large"/>
</dbReference>
<organism evidence="5 6">
    <name type="scientific">Thioclava pacifica DSM 10166</name>
    <dbReference type="NCBI Taxonomy" id="1353537"/>
    <lineage>
        <taxon>Bacteria</taxon>
        <taxon>Pseudomonadati</taxon>
        <taxon>Pseudomonadota</taxon>
        <taxon>Alphaproteobacteria</taxon>
        <taxon>Rhodobacterales</taxon>
        <taxon>Paracoccaceae</taxon>
        <taxon>Thioclava</taxon>
    </lineage>
</organism>
<dbReference type="Proteomes" id="UP000027432">
    <property type="component" value="Unassembled WGS sequence"/>
</dbReference>
<dbReference type="GO" id="GO:0008483">
    <property type="term" value="F:transaminase activity"/>
    <property type="evidence" value="ECO:0007669"/>
    <property type="project" value="UniProtKB-KW"/>
</dbReference>
<comment type="caution">
    <text evidence="5">The sequence shown here is derived from an EMBL/GenBank/DDBJ whole genome shotgun (WGS) entry which is preliminary data.</text>
</comment>
<dbReference type="InterPro" id="IPR015424">
    <property type="entry name" value="PyrdxlP-dep_Trfase"/>
</dbReference>
<dbReference type="GO" id="GO:0030170">
    <property type="term" value="F:pyridoxal phosphate binding"/>
    <property type="evidence" value="ECO:0007669"/>
    <property type="project" value="InterPro"/>
</dbReference>
<evidence type="ECO:0000256" key="1">
    <source>
        <dbReference type="ARBA" id="ARBA00001933"/>
    </source>
</evidence>
<dbReference type="SUPFAM" id="SSF53383">
    <property type="entry name" value="PLP-dependent transferases"/>
    <property type="match status" value="1"/>
</dbReference>
<feature type="domain" description="Aminotransferase class I/classII large" evidence="4">
    <location>
        <begin position="31"/>
        <end position="376"/>
    </location>
</feature>
<name>A0A074J9C5_9RHOB</name>
<dbReference type="RefSeq" id="WP_038075170.1">
    <property type="nucleotide sequence ID" value="NZ_AUND01000012.1"/>
</dbReference>
<evidence type="ECO:0000259" key="4">
    <source>
        <dbReference type="Pfam" id="PF00155"/>
    </source>
</evidence>
<dbReference type="Gene3D" id="3.40.640.10">
    <property type="entry name" value="Type I PLP-dependent aspartate aminotransferase-like (Major domain)"/>
    <property type="match status" value="1"/>
</dbReference>
<keyword evidence="3 5" id="KW-0808">Transferase</keyword>
<keyword evidence="6" id="KW-1185">Reference proteome</keyword>
<evidence type="ECO:0000313" key="6">
    <source>
        <dbReference type="Proteomes" id="UP000027432"/>
    </source>
</evidence>
<dbReference type="STRING" id="1353537.TP2_04445"/>
<evidence type="ECO:0000313" key="5">
    <source>
        <dbReference type="EMBL" id="KEO54176.1"/>
    </source>
</evidence>
<dbReference type="AlphaFoldDB" id="A0A074J9C5"/>